<reference evidence="2 3" key="1">
    <citation type="submission" date="2014-08" db="EMBL/GenBank/DDBJ databases">
        <authorList>
            <person name="Wibberg D."/>
        </authorList>
    </citation>
    <scope>NUCLEOTIDE SEQUENCE [LARGE SCALE GENOMIC DNA]</scope>
    <source>
        <strain evidence="3">ING2-E5B</strain>
    </source>
</reference>
<keyword evidence="1" id="KW-0472">Membrane</keyword>
<protein>
    <submittedName>
        <fullName evidence="2">Uncharacterized protein</fullName>
    </submittedName>
</protein>
<dbReference type="Proteomes" id="UP000032417">
    <property type="component" value="Chromosome 1"/>
</dbReference>
<sequence length="170" mass="19889">MKTEDIEKLLFRFYQGETDEEEEKFLAQYLSQIDSDERYKADRDVFHSLSEDEPEVPSELEFKISTLIDSWEESEKKQTKRFTKLRFSKQIIGIAASLLLVISIGFWYQHYNSANSEIVNTYNDPEASHEVVIEALRLFSENFSKGTQALEKADSRVDNTFKILEKVINE</sequence>
<gene>
    <name evidence="2" type="ORF">ING2E5B_0071</name>
</gene>
<keyword evidence="3" id="KW-1185">Reference proteome</keyword>
<dbReference type="AlphaFoldDB" id="A0A098BW08"/>
<name>A0A098BW08_9BACT</name>
<accession>A0A098BW08</accession>
<organism evidence="2 3">
    <name type="scientific">Fermentimonas caenicola</name>
    <dbReference type="NCBI Taxonomy" id="1562970"/>
    <lineage>
        <taxon>Bacteria</taxon>
        <taxon>Pseudomonadati</taxon>
        <taxon>Bacteroidota</taxon>
        <taxon>Bacteroidia</taxon>
        <taxon>Bacteroidales</taxon>
        <taxon>Dysgonomonadaceae</taxon>
        <taxon>Fermentimonas</taxon>
    </lineage>
</organism>
<dbReference type="STRING" id="1562970.ING2E5B_0071"/>
<dbReference type="OrthoDB" id="1040322at2"/>
<dbReference type="KEGG" id="pbt:ING2E5B_0071"/>
<feature type="transmembrane region" description="Helical" evidence="1">
    <location>
        <begin position="91"/>
        <end position="108"/>
    </location>
</feature>
<evidence type="ECO:0000313" key="3">
    <source>
        <dbReference type="Proteomes" id="UP000032417"/>
    </source>
</evidence>
<keyword evidence="1" id="KW-0812">Transmembrane</keyword>
<evidence type="ECO:0000313" key="2">
    <source>
        <dbReference type="EMBL" id="CEA14727.1"/>
    </source>
</evidence>
<keyword evidence="1" id="KW-1133">Transmembrane helix</keyword>
<proteinExistence type="predicted"/>
<evidence type="ECO:0000256" key="1">
    <source>
        <dbReference type="SAM" id="Phobius"/>
    </source>
</evidence>
<dbReference type="EMBL" id="LN515532">
    <property type="protein sequence ID" value="CEA14727.1"/>
    <property type="molecule type" value="Genomic_DNA"/>
</dbReference>
<dbReference type="HOGENOM" id="CLU_131359_0_0_10"/>